<dbReference type="PRINTS" id="PR00834">
    <property type="entry name" value="PROTEASES2C"/>
</dbReference>
<dbReference type="EMBL" id="CAKOGP040002447">
    <property type="protein sequence ID" value="CAJ1970002.1"/>
    <property type="molecule type" value="Genomic_DNA"/>
</dbReference>
<evidence type="ECO:0000259" key="7">
    <source>
        <dbReference type="Pfam" id="PF17815"/>
    </source>
</evidence>
<dbReference type="Pfam" id="PF13365">
    <property type="entry name" value="Trypsin_2"/>
    <property type="match status" value="1"/>
</dbReference>
<dbReference type="SUPFAM" id="SSF50494">
    <property type="entry name" value="Trypsin-like serine proteases"/>
    <property type="match status" value="1"/>
</dbReference>
<evidence type="ECO:0000256" key="5">
    <source>
        <dbReference type="ARBA" id="ARBA00023026"/>
    </source>
</evidence>
<keyword evidence="4" id="KW-0720">Serine protease</keyword>
<dbReference type="Gene3D" id="3.20.190.20">
    <property type="match status" value="1"/>
</dbReference>
<dbReference type="InterPro" id="IPR009003">
    <property type="entry name" value="Peptidase_S1_PA"/>
</dbReference>
<evidence type="ECO:0000256" key="3">
    <source>
        <dbReference type="ARBA" id="ARBA00022801"/>
    </source>
</evidence>
<dbReference type="Gene3D" id="2.30.42.10">
    <property type="match status" value="1"/>
</dbReference>
<evidence type="ECO:0000256" key="4">
    <source>
        <dbReference type="ARBA" id="ARBA00022825"/>
    </source>
</evidence>
<dbReference type="InterPro" id="IPR046449">
    <property type="entry name" value="DEGP_PDZ_sf"/>
</dbReference>
<dbReference type="GO" id="GO:0006508">
    <property type="term" value="P:proteolysis"/>
    <property type="evidence" value="ECO:0007669"/>
    <property type="project" value="UniProtKB-KW"/>
</dbReference>
<feature type="domain" description="Protease Do-like PDZ" evidence="7">
    <location>
        <begin position="511"/>
        <end position="660"/>
    </location>
</feature>
<dbReference type="PANTHER" id="PTHR45980:SF9">
    <property type="entry name" value="PROTEASE DO-LIKE 10, MITOCHONDRIAL-RELATED"/>
    <property type="match status" value="1"/>
</dbReference>
<dbReference type="InterPro" id="IPR041517">
    <property type="entry name" value="DEGP_PDZ"/>
</dbReference>
<evidence type="ECO:0000256" key="2">
    <source>
        <dbReference type="ARBA" id="ARBA00022670"/>
    </source>
</evidence>
<feature type="region of interest" description="Disordered" evidence="6">
    <location>
        <begin position="242"/>
        <end position="269"/>
    </location>
</feature>
<keyword evidence="2" id="KW-0645">Protease</keyword>
<dbReference type="PANTHER" id="PTHR45980">
    <property type="match status" value="1"/>
</dbReference>
<feature type="region of interest" description="Disordered" evidence="6">
    <location>
        <begin position="110"/>
        <end position="134"/>
    </location>
</feature>
<organism evidence="8 9">
    <name type="scientific">Cylindrotheca closterium</name>
    <dbReference type="NCBI Taxonomy" id="2856"/>
    <lineage>
        <taxon>Eukaryota</taxon>
        <taxon>Sar</taxon>
        <taxon>Stramenopiles</taxon>
        <taxon>Ochrophyta</taxon>
        <taxon>Bacillariophyta</taxon>
        <taxon>Bacillariophyceae</taxon>
        <taxon>Bacillariophycidae</taxon>
        <taxon>Bacillariales</taxon>
        <taxon>Bacillariaceae</taxon>
        <taxon>Cylindrotheca</taxon>
    </lineage>
</organism>
<evidence type="ECO:0000256" key="6">
    <source>
        <dbReference type="SAM" id="MobiDB-lite"/>
    </source>
</evidence>
<reference evidence="8" key="1">
    <citation type="submission" date="2023-08" db="EMBL/GenBank/DDBJ databases">
        <authorList>
            <person name="Audoor S."/>
            <person name="Bilcke G."/>
        </authorList>
    </citation>
    <scope>NUCLEOTIDE SEQUENCE</scope>
</reference>
<comment type="caution">
    <text evidence="8">The sequence shown here is derived from an EMBL/GenBank/DDBJ whole genome shotgun (WGS) entry which is preliminary data.</text>
</comment>
<dbReference type="AlphaFoldDB" id="A0AAD2JPH7"/>
<dbReference type="InterPro" id="IPR043504">
    <property type="entry name" value="Peptidase_S1_PA_chymotrypsin"/>
</dbReference>
<evidence type="ECO:0000313" key="9">
    <source>
        <dbReference type="Proteomes" id="UP001295423"/>
    </source>
</evidence>
<dbReference type="Pfam" id="PF17815">
    <property type="entry name" value="PDZ_3"/>
    <property type="match status" value="1"/>
</dbReference>
<gene>
    <name evidence="8" type="ORF">CYCCA115_LOCUS24026</name>
</gene>
<keyword evidence="3" id="KW-0378">Hydrolase</keyword>
<dbReference type="InterPro" id="IPR036034">
    <property type="entry name" value="PDZ_sf"/>
</dbReference>
<accession>A0AAD2JPH7</accession>
<keyword evidence="5" id="KW-0843">Virulence</keyword>
<dbReference type="SUPFAM" id="SSF50156">
    <property type="entry name" value="PDZ domain-like"/>
    <property type="match status" value="1"/>
</dbReference>
<sequence length="667" mass="75396">MRYCEFRAFEFRIKYKKPRRQQLHHLSTLLSLIGFIVPFSSTFQIPSVYPSRQTQYRPFQEAQVQFKRSSSHKPKGLFSSSDISDFIESDSILGDEDEDEEYDPIMSLFWPSRRDPNQADGDIETEDEERIQHQQNQNRIFDSIIKVYATHKEPDLIMPWQSKHPVTSTSSGFVIEGNRIMTNAHSVEYATMVQVQKRGDPTKYLAVVEEIANECDLAILNVLEEVVDDDDEEFNLSMEIESQGGTSGDEEMKNGESNGIENQEPVEKSHHKEFWAGLDDQPLQFGSLPELQQEVEVIGYPQGGNGLSITSGVVSRVELQEYAQSGMHLLAIQIDAAINSGNSGGPVVNDEGQIVGVAFQSLDQAENIGYVVPVTIVQHVLEDVRRNGKYTGFCRLGTQSAYLENPSIREYLKLPKRFRGAGMMVRECYPTCFAKDYLKPNDVIISVDGIPVAQNGNIPFRQGERVSLTSYIQTKFIGDKLDLEVWRKDGETKKSSLQNIEVPVSPNVSLVPQHWNNKFPPYLIMAGFVFAPLSIPYLEACDAWGDYISASISNLLGFVRKPQQEEGEEVVILVQVLAHPLNLGYDQLCDIQLSTFNNVKVKSLKHLNELIEECRKEPANDDNEFITLEFGQKGNLVILKRSAIPSATRQICKQFSIKKPYFDARMP</sequence>
<protein>
    <recommendedName>
        <fullName evidence="7">Protease Do-like PDZ domain-containing protein</fullName>
    </recommendedName>
</protein>
<evidence type="ECO:0000313" key="8">
    <source>
        <dbReference type="EMBL" id="CAJ1970002.1"/>
    </source>
</evidence>
<evidence type="ECO:0000256" key="1">
    <source>
        <dbReference type="ARBA" id="ARBA00010541"/>
    </source>
</evidence>
<dbReference type="InterPro" id="IPR001940">
    <property type="entry name" value="Peptidase_S1C"/>
</dbReference>
<keyword evidence="9" id="KW-1185">Reference proteome</keyword>
<dbReference type="Gene3D" id="2.40.10.10">
    <property type="entry name" value="Trypsin-like serine proteases"/>
    <property type="match status" value="2"/>
</dbReference>
<comment type="similarity">
    <text evidence="1">Belongs to the peptidase S1C family.</text>
</comment>
<name>A0AAD2JPH7_9STRA</name>
<dbReference type="GO" id="GO:0004252">
    <property type="term" value="F:serine-type endopeptidase activity"/>
    <property type="evidence" value="ECO:0007669"/>
    <property type="project" value="InterPro"/>
</dbReference>
<dbReference type="Proteomes" id="UP001295423">
    <property type="component" value="Unassembled WGS sequence"/>
</dbReference>
<proteinExistence type="inferred from homology"/>